<gene>
    <name evidence="1" type="ORF">OHA22_48510</name>
</gene>
<dbReference type="EMBL" id="CP108222">
    <property type="protein sequence ID" value="WTT22843.1"/>
    <property type="molecule type" value="Genomic_DNA"/>
</dbReference>
<name>A0AAU2AFS0_9ACTN</name>
<reference evidence="1" key="1">
    <citation type="submission" date="2022-10" db="EMBL/GenBank/DDBJ databases">
        <title>The complete genomes of actinobacterial strains from the NBC collection.</title>
        <authorList>
            <person name="Joergensen T.S."/>
            <person name="Alvarez Arevalo M."/>
            <person name="Sterndorff E.B."/>
            <person name="Faurdal D."/>
            <person name="Vuksanovic O."/>
            <person name="Mourched A.-S."/>
            <person name="Charusanti P."/>
            <person name="Shaw S."/>
            <person name="Blin K."/>
            <person name="Weber T."/>
        </authorList>
    </citation>
    <scope>NUCLEOTIDE SEQUENCE</scope>
    <source>
        <strain evidence="1">NBC_00093</strain>
    </source>
</reference>
<protein>
    <submittedName>
        <fullName evidence="1">Uncharacterized protein</fullName>
    </submittedName>
</protein>
<accession>A0AAU2AFS0</accession>
<organism evidence="1">
    <name type="scientific">Streptomyces sp. NBC_00093</name>
    <dbReference type="NCBI Taxonomy" id="2975649"/>
    <lineage>
        <taxon>Bacteria</taxon>
        <taxon>Bacillati</taxon>
        <taxon>Actinomycetota</taxon>
        <taxon>Actinomycetes</taxon>
        <taxon>Kitasatosporales</taxon>
        <taxon>Streptomycetaceae</taxon>
        <taxon>Streptomyces</taxon>
    </lineage>
</organism>
<proteinExistence type="predicted"/>
<sequence length="63" mass="6865">MTMCKKCGARKRSWPRSCSQCRSGSGRTEAAGNAADLAVTGGLFEWLWHGVRAVVRLVVRALD</sequence>
<evidence type="ECO:0000313" key="1">
    <source>
        <dbReference type="EMBL" id="WTT22843.1"/>
    </source>
</evidence>
<dbReference type="AlphaFoldDB" id="A0AAU2AFS0"/>